<dbReference type="OrthoDB" id="5560686at2759"/>
<feature type="compositionally biased region" description="Polar residues" evidence="1">
    <location>
        <begin position="358"/>
        <end position="369"/>
    </location>
</feature>
<evidence type="ECO:0000313" key="4">
    <source>
        <dbReference type="Proteomes" id="UP000749646"/>
    </source>
</evidence>
<evidence type="ECO:0000313" key="3">
    <source>
        <dbReference type="EMBL" id="KAF9962295.1"/>
    </source>
</evidence>
<accession>A0A9P6J4X4</accession>
<feature type="compositionally biased region" description="Polar residues" evidence="1">
    <location>
        <begin position="433"/>
        <end position="454"/>
    </location>
</feature>
<feature type="compositionally biased region" description="Basic residues" evidence="1">
    <location>
        <begin position="648"/>
        <end position="659"/>
    </location>
</feature>
<dbReference type="Gene3D" id="2.170.270.10">
    <property type="entry name" value="SET domain"/>
    <property type="match status" value="1"/>
</dbReference>
<feature type="region of interest" description="Disordered" evidence="1">
    <location>
        <begin position="1"/>
        <end position="130"/>
    </location>
</feature>
<feature type="compositionally biased region" description="Low complexity" evidence="1">
    <location>
        <begin position="1"/>
        <end position="16"/>
    </location>
</feature>
<feature type="compositionally biased region" description="Low complexity" evidence="1">
    <location>
        <begin position="24"/>
        <end position="56"/>
    </location>
</feature>
<dbReference type="Proteomes" id="UP000749646">
    <property type="component" value="Unassembled WGS sequence"/>
</dbReference>
<feature type="compositionally biased region" description="Basic and acidic residues" evidence="1">
    <location>
        <begin position="370"/>
        <end position="387"/>
    </location>
</feature>
<feature type="region of interest" description="Disordered" evidence="1">
    <location>
        <begin position="310"/>
        <end position="335"/>
    </location>
</feature>
<feature type="region of interest" description="Disordered" evidence="1">
    <location>
        <begin position="432"/>
        <end position="455"/>
    </location>
</feature>
<dbReference type="EMBL" id="JAAAHW010006384">
    <property type="protein sequence ID" value="KAF9962295.1"/>
    <property type="molecule type" value="Genomic_DNA"/>
</dbReference>
<dbReference type="SUPFAM" id="SSF82199">
    <property type="entry name" value="SET domain"/>
    <property type="match status" value="1"/>
</dbReference>
<organism evidence="3 4">
    <name type="scientific">Modicella reniformis</name>
    <dbReference type="NCBI Taxonomy" id="1440133"/>
    <lineage>
        <taxon>Eukaryota</taxon>
        <taxon>Fungi</taxon>
        <taxon>Fungi incertae sedis</taxon>
        <taxon>Mucoromycota</taxon>
        <taxon>Mortierellomycotina</taxon>
        <taxon>Mortierellomycetes</taxon>
        <taxon>Mortierellales</taxon>
        <taxon>Mortierellaceae</taxon>
        <taxon>Modicella</taxon>
    </lineage>
</organism>
<feature type="region of interest" description="Disordered" evidence="1">
    <location>
        <begin position="358"/>
        <end position="411"/>
    </location>
</feature>
<dbReference type="AlphaFoldDB" id="A0A9P6J4X4"/>
<sequence>MTRRTLSSSSRQSPPTDASPASPQATVSQSRTRSRSTATAASTSTTTNAVAKAEASEAPEAEAPEASEASEASEAPETTAPIAPTEHTTSASSASPTSKHLLTLSAPSTSLTSTEPYTRHNAPQRSNVKPRWHTQPYMMFLALRSMPNHTAARQELINAAVALDRKFSAEKGLPRVFTGKTPMNSASACLTNNGDKYFIPFKPEGSKSTHFRLAYAPGDFDTAVKEYDGWMEKLIKHDWPLCFGTPKEGAVPIHILEQREQAQRAIEQEAAEALGGPSTLTETTLSDGLVTASGVESCTTSVTSEPVQNAVISNDHYPSEAKKRSSEPIDDESEADVRRFKKVKTELDLVEASGLEIGQTSLAQSQGQDQNRDHDRSHESNVTDKMKQLKLKSTSNTTSSPPPAPGDLVSHESEVAPSAFAAASVIVANSSSPLSTTSAGTAKTAEASTPQPDSQRVDEYRLEDLDLSRVPTSLADVVRVDASTVPNSGNGLFTKIDIPASTPLGFYFGVPMTEYEFDSLKDGVGIASHYSIMYRRTVLDATDENGMPYSDPNGRLYCPFHFMNEDPSGNITFITGSVVNQVICQTNRDVKAGEELFVFYGKEVDRFWEKESSSSDAGRDQTKGRAGSQSRTTSPARREDPLTDRPRRNNVHKPARYTR</sequence>
<dbReference type="InterPro" id="IPR001214">
    <property type="entry name" value="SET_dom"/>
</dbReference>
<dbReference type="InterPro" id="IPR046341">
    <property type="entry name" value="SET_dom_sf"/>
</dbReference>
<dbReference type="SMART" id="SM00317">
    <property type="entry name" value="SET"/>
    <property type="match status" value="1"/>
</dbReference>
<keyword evidence="4" id="KW-1185">Reference proteome</keyword>
<feature type="compositionally biased region" description="Basic and acidic residues" evidence="1">
    <location>
        <begin position="317"/>
        <end position="327"/>
    </location>
</feature>
<evidence type="ECO:0000256" key="1">
    <source>
        <dbReference type="SAM" id="MobiDB-lite"/>
    </source>
</evidence>
<feature type="compositionally biased region" description="Low complexity" evidence="1">
    <location>
        <begin position="66"/>
        <end position="114"/>
    </location>
</feature>
<comment type="caution">
    <text evidence="3">The sequence shown here is derived from an EMBL/GenBank/DDBJ whole genome shotgun (WGS) entry which is preliminary data.</text>
</comment>
<evidence type="ECO:0000259" key="2">
    <source>
        <dbReference type="PROSITE" id="PS50280"/>
    </source>
</evidence>
<name>A0A9P6J4X4_9FUNG</name>
<feature type="region of interest" description="Disordered" evidence="1">
    <location>
        <begin position="610"/>
        <end position="659"/>
    </location>
</feature>
<gene>
    <name evidence="3" type="ORF">BGZ65_009391</name>
</gene>
<dbReference type="Pfam" id="PF00856">
    <property type="entry name" value="SET"/>
    <property type="match status" value="1"/>
</dbReference>
<feature type="compositionally biased region" description="Basic and acidic residues" evidence="1">
    <location>
        <begin position="610"/>
        <end position="623"/>
    </location>
</feature>
<feature type="domain" description="SET" evidence="2">
    <location>
        <begin position="476"/>
        <end position="601"/>
    </location>
</feature>
<feature type="compositionally biased region" description="Basic and acidic residues" evidence="1">
    <location>
        <begin position="636"/>
        <end position="647"/>
    </location>
</feature>
<protein>
    <recommendedName>
        <fullName evidence="2">SET domain-containing protein</fullName>
    </recommendedName>
</protein>
<proteinExistence type="predicted"/>
<dbReference type="PROSITE" id="PS50280">
    <property type="entry name" value="SET"/>
    <property type="match status" value="1"/>
</dbReference>
<reference evidence="3" key="1">
    <citation type="journal article" date="2020" name="Fungal Divers.">
        <title>Resolving the Mortierellaceae phylogeny through synthesis of multi-gene phylogenetics and phylogenomics.</title>
        <authorList>
            <person name="Vandepol N."/>
            <person name="Liber J."/>
            <person name="Desiro A."/>
            <person name="Na H."/>
            <person name="Kennedy M."/>
            <person name="Barry K."/>
            <person name="Grigoriev I.V."/>
            <person name="Miller A.N."/>
            <person name="O'Donnell K."/>
            <person name="Stajich J.E."/>
            <person name="Bonito G."/>
        </authorList>
    </citation>
    <scope>NUCLEOTIDE SEQUENCE</scope>
    <source>
        <strain evidence="3">MES-2147</strain>
    </source>
</reference>